<organism evidence="1 2">
    <name type="scientific">Colocasia esculenta</name>
    <name type="common">Wild taro</name>
    <name type="synonym">Arum esculentum</name>
    <dbReference type="NCBI Taxonomy" id="4460"/>
    <lineage>
        <taxon>Eukaryota</taxon>
        <taxon>Viridiplantae</taxon>
        <taxon>Streptophyta</taxon>
        <taxon>Embryophyta</taxon>
        <taxon>Tracheophyta</taxon>
        <taxon>Spermatophyta</taxon>
        <taxon>Magnoliopsida</taxon>
        <taxon>Liliopsida</taxon>
        <taxon>Araceae</taxon>
        <taxon>Aroideae</taxon>
        <taxon>Colocasieae</taxon>
        <taxon>Colocasia</taxon>
    </lineage>
</organism>
<comment type="caution">
    <text evidence="1">The sequence shown here is derived from an EMBL/GenBank/DDBJ whole genome shotgun (WGS) entry which is preliminary data.</text>
</comment>
<evidence type="ECO:0000313" key="1">
    <source>
        <dbReference type="EMBL" id="MQM11057.1"/>
    </source>
</evidence>
<dbReference type="EMBL" id="NMUH01004856">
    <property type="protein sequence ID" value="MQM11057.1"/>
    <property type="molecule type" value="Genomic_DNA"/>
</dbReference>
<evidence type="ECO:0000313" key="2">
    <source>
        <dbReference type="Proteomes" id="UP000652761"/>
    </source>
</evidence>
<accession>A0A843WSQ5</accession>
<keyword evidence="2" id="KW-1185">Reference proteome</keyword>
<sequence length="72" mass="8218">MPHFRELRPESLKVPGCGGLVGLHSSLYWFSGAAAGPSVCGCETERWENRQGSEDTRELDDEMYKMYPYLFE</sequence>
<proteinExistence type="predicted"/>
<protein>
    <submittedName>
        <fullName evidence="1">Uncharacterized protein</fullName>
    </submittedName>
</protein>
<name>A0A843WSQ5_COLES</name>
<dbReference type="AlphaFoldDB" id="A0A843WSQ5"/>
<gene>
    <name evidence="1" type="ORF">Taro_043960</name>
</gene>
<dbReference type="Proteomes" id="UP000652761">
    <property type="component" value="Unassembled WGS sequence"/>
</dbReference>
<reference evidence="1" key="1">
    <citation type="submission" date="2017-07" db="EMBL/GenBank/DDBJ databases">
        <title>Taro Niue Genome Assembly and Annotation.</title>
        <authorList>
            <person name="Atibalentja N."/>
            <person name="Keating K."/>
            <person name="Fields C.J."/>
        </authorList>
    </citation>
    <scope>NUCLEOTIDE SEQUENCE</scope>
    <source>
        <strain evidence="1">Niue_2</strain>
        <tissue evidence="1">Leaf</tissue>
    </source>
</reference>